<reference evidence="2 3" key="1">
    <citation type="submission" date="2023-10" db="EMBL/GenBank/DDBJ databases">
        <authorList>
            <person name="Maclean D."/>
            <person name="Macfadyen A."/>
        </authorList>
    </citation>
    <scope>NUCLEOTIDE SEQUENCE [LARGE SCALE GENOMIC DNA]</scope>
</reference>
<dbReference type="AlphaFoldDB" id="A0AAV1INX5"/>
<dbReference type="Pfam" id="PF14234">
    <property type="entry name" value="DUF4336"/>
    <property type="match status" value="2"/>
</dbReference>
<protein>
    <submittedName>
        <fullName evidence="2">Uncharacterized protein</fullName>
    </submittedName>
</protein>
<sequence>MLCFDLQQYRIQGCPSPVRLSPAARACARGIEQNYFTRRKPSLIRRQTIKCKAEVNEAPSQLEEVAKRVAGKQPDDDGRIREGKSNQGPEARSGRFWPFITGFPFPLGPLLTRQTVRQEAVPGTIWTFEQEQTFALTNVSTVVRMTVVKLKSGGLFVYAPIAPTAECMDLLLELDAPVEYIILTTHAYEHKVFVPSFQRRFPEAQVYYSPKQWSFPLPLPLPLLGIFGAKKLPLSGGNLPWSDELEHACLAEFIGLAPYSEAVFHHKASRTLLVTDAAVYISSNPPEVINRAKLERAGKDNVFVKLLYGKDRAMVPQSIEEQQRIGWARMSLLVLYFSPDHLRNPTNFEAVSNKLICSPVTQILVFTKIPGPVRRWIDQICAWDFTRVISAHFNAPVDATPADLRKAFEFVYRMEPADDAESRRPLFQSWVGKLRELPESAKVSSVRFPEADVRALQTLDALIRASGFTYKKPKY</sequence>
<evidence type="ECO:0000313" key="3">
    <source>
        <dbReference type="Proteomes" id="UP001314263"/>
    </source>
</evidence>
<feature type="region of interest" description="Disordered" evidence="1">
    <location>
        <begin position="68"/>
        <end position="94"/>
    </location>
</feature>
<name>A0AAV1INX5_9CHLO</name>
<organism evidence="2 3">
    <name type="scientific">Coccomyxa viridis</name>
    <dbReference type="NCBI Taxonomy" id="1274662"/>
    <lineage>
        <taxon>Eukaryota</taxon>
        <taxon>Viridiplantae</taxon>
        <taxon>Chlorophyta</taxon>
        <taxon>core chlorophytes</taxon>
        <taxon>Trebouxiophyceae</taxon>
        <taxon>Trebouxiophyceae incertae sedis</taxon>
        <taxon>Coccomyxaceae</taxon>
        <taxon>Coccomyxa</taxon>
    </lineage>
</organism>
<evidence type="ECO:0000256" key="1">
    <source>
        <dbReference type="SAM" id="MobiDB-lite"/>
    </source>
</evidence>
<keyword evidence="3" id="KW-1185">Reference proteome</keyword>
<gene>
    <name evidence="2" type="ORF">CVIRNUC_011057</name>
</gene>
<dbReference type="PANTHER" id="PTHR33835">
    <property type="entry name" value="YALI0C07656P"/>
    <property type="match status" value="1"/>
</dbReference>
<dbReference type="InterPro" id="IPR025638">
    <property type="entry name" value="DUF4336"/>
</dbReference>
<dbReference type="Proteomes" id="UP001314263">
    <property type="component" value="Unassembled WGS sequence"/>
</dbReference>
<evidence type="ECO:0000313" key="2">
    <source>
        <dbReference type="EMBL" id="CAK0787835.1"/>
    </source>
</evidence>
<comment type="caution">
    <text evidence="2">The sequence shown here is derived from an EMBL/GenBank/DDBJ whole genome shotgun (WGS) entry which is preliminary data.</text>
</comment>
<dbReference type="EMBL" id="CAUYUE010000018">
    <property type="protein sequence ID" value="CAK0787835.1"/>
    <property type="molecule type" value="Genomic_DNA"/>
</dbReference>
<dbReference type="PANTHER" id="PTHR33835:SF2">
    <property type="entry name" value="LYSINE-TRNA LIGASE"/>
    <property type="match status" value="1"/>
</dbReference>
<accession>A0AAV1INX5</accession>
<feature type="compositionally biased region" description="Basic and acidic residues" evidence="1">
    <location>
        <begin position="73"/>
        <end position="84"/>
    </location>
</feature>
<proteinExistence type="predicted"/>